<dbReference type="Pfam" id="PF16891">
    <property type="entry name" value="STPPase_N"/>
    <property type="match status" value="1"/>
</dbReference>
<gene>
    <name evidence="5" type="ORF">MYCIT1_LOCUS25117</name>
</gene>
<dbReference type="AlphaFoldDB" id="A0AAD2K3E3"/>
<evidence type="ECO:0000256" key="3">
    <source>
        <dbReference type="ARBA" id="ARBA00023211"/>
    </source>
</evidence>
<organism evidence="5 6">
    <name type="scientific">Mycena citricolor</name>
    <dbReference type="NCBI Taxonomy" id="2018698"/>
    <lineage>
        <taxon>Eukaryota</taxon>
        <taxon>Fungi</taxon>
        <taxon>Dikarya</taxon>
        <taxon>Basidiomycota</taxon>
        <taxon>Agaricomycotina</taxon>
        <taxon>Agaricomycetes</taxon>
        <taxon>Agaricomycetidae</taxon>
        <taxon>Agaricales</taxon>
        <taxon>Marasmiineae</taxon>
        <taxon>Mycenaceae</taxon>
        <taxon>Mycena</taxon>
    </lineage>
</organism>
<keyword evidence="6" id="KW-1185">Reference proteome</keyword>
<sequence>MIGGAIPVFQLINDMFELLAVQTDAELESLLRREWIDRWGHVAPKEAIMPSTETLLSVSKASRLRRHALRVDHDNVQRRYVGGHVFPRAPQAKTPPKPAQRTQTRQLQAKFSREQTIAIRAACKAHGVSIGNAFFALCNIAWLRLMAAHPEYRQCAPKELPMLLYSVVNLEHILPPCRALATSEMRAERAKGWARFDDAIAQGSKAPPPASPATGAGAPSLALMGLSQQGSVDALFRTERYPAIELLDLMANLLKRNTAKVDLDSMVDSIIDRLVEGAWMFKIEFVRRESAARDDDAAAAATVRCLRDNSPRCSAFSLHTTNIHCTFVSFYSPEPPAGKNGQPDREEIQYLCKRAREIFMEQPMLLELEAPIKYAVRPAKPNRRNPPILT</sequence>
<reference evidence="5" key="1">
    <citation type="submission" date="2023-11" db="EMBL/GenBank/DDBJ databases">
        <authorList>
            <person name="De Vega J J."/>
            <person name="De Vega J J."/>
        </authorList>
    </citation>
    <scope>NUCLEOTIDE SEQUENCE</scope>
</reference>
<keyword evidence="2" id="KW-0378">Hydrolase</keyword>
<dbReference type="Proteomes" id="UP001295794">
    <property type="component" value="Unassembled WGS sequence"/>
</dbReference>
<keyword evidence="3" id="KW-0464">Manganese</keyword>
<proteinExistence type="predicted"/>
<evidence type="ECO:0000259" key="4">
    <source>
        <dbReference type="Pfam" id="PF16891"/>
    </source>
</evidence>
<accession>A0AAD2K3E3</accession>
<evidence type="ECO:0000313" key="5">
    <source>
        <dbReference type="EMBL" id="CAK5276668.1"/>
    </source>
</evidence>
<dbReference type="GO" id="GO:0016787">
    <property type="term" value="F:hydrolase activity"/>
    <property type="evidence" value="ECO:0007669"/>
    <property type="project" value="UniProtKB-KW"/>
</dbReference>
<evidence type="ECO:0000256" key="1">
    <source>
        <dbReference type="ARBA" id="ARBA00022723"/>
    </source>
</evidence>
<feature type="domain" description="Serine-threonine protein phosphatase N-terminal" evidence="4">
    <location>
        <begin position="344"/>
        <end position="369"/>
    </location>
</feature>
<dbReference type="EMBL" id="CAVNYO010000411">
    <property type="protein sequence ID" value="CAK5276668.1"/>
    <property type="molecule type" value="Genomic_DNA"/>
</dbReference>
<name>A0AAD2K3E3_9AGAR</name>
<evidence type="ECO:0000313" key="6">
    <source>
        <dbReference type="Proteomes" id="UP001295794"/>
    </source>
</evidence>
<dbReference type="InterPro" id="IPR031675">
    <property type="entry name" value="STPPase_N"/>
</dbReference>
<dbReference type="GO" id="GO:0046872">
    <property type="term" value="F:metal ion binding"/>
    <property type="evidence" value="ECO:0007669"/>
    <property type="project" value="UniProtKB-KW"/>
</dbReference>
<protein>
    <recommendedName>
        <fullName evidence="4">Serine-threonine protein phosphatase N-terminal domain-containing protein</fullName>
    </recommendedName>
</protein>
<keyword evidence="1" id="KW-0479">Metal-binding</keyword>
<evidence type="ECO:0000256" key="2">
    <source>
        <dbReference type="ARBA" id="ARBA00022801"/>
    </source>
</evidence>
<comment type="caution">
    <text evidence="5">The sequence shown here is derived from an EMBL/GenBank/DDBJ whole genome shotgun (WGS) entry which is preliminary data.</text>
</comment>